<dbReference type="Gene3D" id="3.40.630.30">
    <property type="match status" value="1"/>
</dbReference>
<dbReference type="PANTHER" id="PTHR43610">
    <property type="entry name" value="BLL6696 PROTEIN"/>
    <property type="match status" value="1"/>
</dbReference>
<keyword evidence="3" id="KW-1185">Reference proteome</keyword>
<protein>
    <submittedName>
        <fullName evidence="2">Protein N-acetyltransferase, RimJ/RimL family</fullName>
    </submittedName>
</protein>
<dbReference type="AlphaFoldDB" id="A0A1I2BBH0"/>
<dbReference type="STRING" id="380248.SAMN05216251_103433"/>
<dbReference type="Pfam" id="PF13302">
    <property type="entry name" value="Acetyltransf_3"/>
    <property type="match status" value="1"/>
</dbReference>
<feature type="domain" description="N-acetyltransferase" evidence="1">
    <location>
        <begin position="15"/>
        <end position="180"/>
    </location>
</feature>
<dbReference type="InterPro" id="IPR000182">
    <property type="entry name" value="GNAT_dom"/>
</dbReference>
<dbReference type="PROSITE" id="PS51186">
    <property type="entry name" value="GNAT"/>
    <property type="match status" value="1"/>
</dbReference>
<dbReference type="InterPro" id="IPR016181">
    <property type="entry name" value="Acyl_CoA_acyltransferase"/>
</dbReference>
<reference evidence="2 3" key="1">
    <citation type="submission" date="2016-10" db="EMBL/GenBank/DDBJ databases">
        <authorList>
            <person name="de Groot N.N."/>
        </authorList>
    </citation>
    <scope>NUCLEOTIDE SEQUENCE [LARGE SCALE GENOMIC DNA]</scope>
    <source>
        <strain evidence="2 3">CGMCC 4.3510</strain>
    </source>
</reference>
<dbReference type="GO" id="GO:0016747">
    <property type="term" value="F:acyltransferase activity, transferring groups other than amino-acyl groups"/>
    <property type="evidence" value="ECO:0007669"/>
    <property type="project" value="InterPro"/>
</dbReference>
<evidence type="ECO:0000313" key="3">
    <source>
        <dbReference type="Proteomes" id="UP000199323"/>
    </source>
</evidence>
<evidence type="ECO:0000259" key="1">
    <source>
        <dbReference type="PROSITE" id="PS51186"/>
    </source>
</evidence>
<sequence>MTFTLEGPVLEGGRVRLEPLGHRHAADLAVAAQEDRGSYGYTWVPGAGEVARYIDAQLARAAAGKLAPYAQVDRRTGRPVGATAYWDPRLWPDGERLCAIEVGFTWLAASAQGTGLNTEAKYLLFRHAFEEWEVARLDLKTDARNSRSRAAIESTGARLEGVLRNWSRSWAPGEDGRLRDSAIFSVTEREWPAARARMEERLARFAPA</sequence>
<evidence type="ECO:0000313" key="2">
    <source>
        <dbReference type="EMBL" id="SFE53495.1"/>
    </source>
</evidence>
<dbReference type="OrthoDB" id="9795199at2"/>
<dbReference type="PANTHER" id="PTHR43610:SF1">
    <property type="entry name" value="N-ACETYLTRANSFERASE DOMAIN-CONTAINING PROTEIN"/>
    <property type="match status" value="1"/>
</dbReference>
<dbReference type="Proteomes" id="UP000199323">
    <property type="component" value="Unassembled WGS sequence"/>
</dbReference>
<dbReference type="RefSeq" id="WP_093712705.1">
    <property type="nucleotide sequence ID" value="NZ_FONG01000003.1"/>
</dbReference>
<dbReference type="EMBL" id="FONG01000003">
    <property type="protein sequence ID" value="SFE53495.1"/>
    <property type="molecule type" value="Genomic_DNA"/>
</dbReference>
<proteinExistence type="predicted"/>
<keyword evidence="2" id="KW-0808">Transferase</keyword>
<accession>A0A1I2BBH0</accession>
<dbReference type="SUPFAM" id="SSF55729">
    <property type="entry name" value="Acyl-CoA N-acyltransferases (Nat)"/>
    <property type="match status" value="1"/>
</dbReference>
<name>A0A1I2BBH0_9ACTN</name>
<organism evidence="2 3">
    <name type="scientific">Actinacidiphila alni</name>
    <dbReference type="NCBI Taxonomy" id="380248"/>
    <lineage>
        <taxon>Bacteria</taxon>
        <taxon>Bacillati</taxon>
        <taxon>Actinomycetota</taxon>
        <taxon>Actinomycetes</taxon>
        <taxon>Kitasatosporales</taxon>
        <taxon>Streptomycetaceae</taxon>
        <taxon>Actinacidiphila</taxon>
    </lineage>
</organism>
<gene>
    <name evidence="2" type="ORF">SAMN05216251_103433</name>
</gene>